<comment type="pathway">
    <text evidence="1">Purine metabolism; ppGpp biosynthesis; ppGpp from GTP: step 1/2.</text>
</comment>
<dbReference type="InterPro" id="IPR045865">
    <property type="entry name" value="ACT-like_dom_sf"/>
</dbReference>
<dbReference type="FunFam" id="3.10.20.30:FF:000002">
    <property type="entry name" value="GTP pyrophosphokinase (RelA/SpoT)"/>
    <property type="match status" value="1"/>
</dbReference>
<evidence type="ECO:0000256" key="3">
    <source>
        <dbReference type="RuleBase" id="RU003847"/>
    </source>
</evidence>
<feature type="domain" description="ACT" evidence="5">
    <location>
        <begin position="766"/>
        <end position="840"/>
    </location>
</feature>
<gene>
    <name evidence="8" type="ORF">C8E99_1083</name>
</gene>
<dbReference type="Pfam" id="PF02824">
    <property type="entry name" value="TGS"/>
    <property type="match status" value="1"/>
</dbReference>
<dbReference type="CDD" id="cd04876">
    <property type="entry name" value="ACT_RelA-SpoT"/>
    <property type="match status" value="1"/>
</dbReference>
<evidence type="ECO:0000313" key="9">
    <source>
        <dbReference type="Proteomes" id="UP000256727"/>
    </source>
</evidence>
<evidence type="ECO:0000313" key="8">
    <source>
        <dbReference type="EMBL" id="REE03276.1"/>
    </source>
</evidence>
<dbReference type="SUPFAM" id="SSF81301">
    <property type="entry name" value="Nucleotidyltransferase"/>
    <property type="match status" value="1"/>
</dbReference>
<evidence type="ECO:0000256" key="2">
    <source>
        <dbReference type="ARBA" id="ARBA00048244"/>
    </source>
</evidence>
<dbReference type="CDD" id="cd00077">
    <property type="entry name" value="HDc"/>
    <property type="match status" value="1"/>
</dbReference>
<dbReference type="InterPro" id="IPR002912">
    <property type="entry name" value="ACT_dom"/>
</dbReference>
<dbReference type="PROSITE" id="PS51880">
    <property type="entry name" value="TGS"/>
    <property type="match status" value="1"/>
</dbReference>
<dbReference type="GO" id="GO:0008728">
    <property type="term" value="F:GTP diphosphokinase activity"/>
    <property type="evidence" value="ECO:0007669"/>
    <property type="project" value="UniProtKB-EC"/>
</dbReference>
<dbReference type="GO" id="GO:0005886">
    <property type="term" value="C:plasma membrane"/>
    <property type="evidence" value="ECO:0007669"/>
    <property type="project" value="TreeGrafter"/>
</dbReference>
<dbReference type="InterPro" id="IPR045600">
    <property type="entry name" value="RelA/SpoT_AH_RIS"/>
</dbReference>
<dbReference type="CDD" id="cd05399">
    <property type="entry name" value="NT_Rel-Spo_like"/>
    <property type="match status" value="1"/>
</dbReference>
<dbReference type="InterPro" id="IPR012676">
    <property type="entry name" value="TGS-like"/>
</dbReference>
<accession>A0A3D9LC98</accession>
<dbReference type="Pfam" id="PF13291">
    <property type="entry name" value="ACT_4"/>
    <property type="match status" value="1"/>
</dbReference>
<proteinExistence type="inferred from homology"/>
<dbReference type="PANTHER" id="PTHR21262">
    <property type="entry name" value="GUANOSINE-3',5'-BIS DIPHOSPHATE 3'-PYROPHOSPHOHYDROLASE"/>
    <property type="match status" value="1"/>
</dbReference>
<dbReference type="GO" id="GO:0015970">
    <property type="term" value="P:guanosine tetraphosphate biosynthetic process"/>
    <property type="evidence" value="ECO:0007669"/>
    <property type="project" value="UniProtKB-UniPathway"/>
</dbReference>
<dbReference type="InterPro" id="IPR004095">
    <property type="entry name" value="TGS"/>
</dbReference>
<keyword evidence="8" id="KW-0418">Kinase</keyword>
<feature type="compositionally biased region" description="Low complexity" evidence="4">
    <location>
        <begin position="40"/>
        <end position="96"/>
    </location>
</feature>
<feature type="domain" description="TGS" evidence="7">
    <location>
        <begin position="500"/>
        <end position="563"/>
    </location>
</feature>
<dbReference type="Gene3D" id="3.30.70.260">
    <property type="match status" value="1"/>
</dbReference>
<comment type="similarity">
    <text evidence="3">Belongs to the relA/spoT family.</text>
</comment>
<comment type="function">
    <text evidence="3">In eubacteria ppGpp (guanosine 3'-diphosphate 5'-diphosphate) is a mediator of the stringent response that coordinates a variety of cellular activities in response to changes in nutritional abundance.</text>
</comment>
<dbReference type="Pfam" id="PF04607">
    <property type="entry name" value="RelA_SpoT"/>
    <property type="match status" value="1"/>
</dbReference>
<dbReference type="SUPFAM" id="SSF81271">
    <property type="entry name" value="TGS-like"/>
    <property type="match status" value="1"/>
</dbReference>
<dbReference type="InterPro" id="IPR043519">
    <property type="entry name" value="NT_sf"/>
</dbReference>
<dbReference type="EMBL" id="QREH01000001">
    <property type="protein sequence ID" value="REE03276.1"/>
    <property type="molecule type" value="Genomic_DNA"/>
</dbReference>
<dbReference type="Pfam" id="PF19296">
    <property type="entry name" value="RelA_AH_RIS"/>
    <property type="match status" value="1"/>
</dbReference>
<dbReference type="InterPro" id="IPR004811">
    <property type="entry name" value="RelA/Spo_fam"/>
</dbReference>
<dbReference type="PANTHER" id="PTHR21262:SF31">
    <property type="entry name" value="GTP PYROPHOSPHOKINASE"/>
    <property type="match status" value="1"/>
</dbReference>
<dbReference type="PROSITE" id="PS51831">
    <property type="entry name" value="HD"/>
    <property type="match status" value="1"/>
</dbReference>
<evidence type="ECO:0000256" key="4">
    <source>
        <dbReference type="SAM" id="MobiDB-lite"/>
    </source>
</evidence>
<dbReference type="NCBIfam" id="TIGR00691">
    <property type="entry name" value="spoT_relA"/>
    <property type="match status" value="1"/>
</dbReference>
<feature type="domain" description="HD" evidence="6">
    <location>
        <begin position="162"/>
        <end position="259"/>
    </location>
</feature>
<reference evidence="8 9" key="1">
    <citation type="submission" date="2018-07" db="EMBL/GenBank/DDBJ databases">
        <title>Sequencing the genomes of 1000 actinobacteria strains.</title>
        <authorList>
            <person name="Klenk H.-P."/>
        </authorList>
    </citation>
    <scope>NUCLEOTIDE SEQUENCE [LARGE SCALE GENOMIC DNA]</scope>
    <source>
        <strain evidence="8 9">DSM 14442</strain>
    </source>
</reference>
<dbReference type="InterPro" id="IPR007685">
    <property type="entry name" value="RelA_SpoT"/>
</dbReference>
<dbReference type="Gene3D" id="1.10.3210.10">
    <property type="entry name" value="Hypothetical protein af1432"/>
    <property type="match status" value="1"/>
</dbReference>
<keyword evidence="9" id="KW-1185">Reference proteome</keyword>
<dbReference type="FunFam" id="3.30.460.10:FF:000001">
    <property type="entry name" value="GTP pyrophosphokinase RelA"/>
    <property type="match status" value="1"/>
</dbReference>
<dbReference type="InterPro" id="IPR012675">
    <property type="entry name" value="Beta-grasp_dom_sf"/>
</dbReference>
<dbReference type="InterPro" id="IPR033655">
    <property type="entry name" value="TGS_RelA/SpoT"/>
</dbReference>
<dbReference type="Gene3D" id="3.10.20.30">
    <property type="match status" value="1"/>
</dbReference>
<dbReference type="GO" id="GO:0016301">
    <property type="term" value="F:kinase activity"/>
    <property type="evidence" value="ECO:0007669"/>
    <property type="project" value="UniProtKB-KW"/>
</dbReference>
<dbReference type="CDD" id="cd01668">
    <property type="entry name" value="TGS_RSH"/>
    <property type="match status" value="1"/>
</dbReference>
<dbReference type="FunFam" id="1.10.3210.10:FF:000001">
    <property type="entry name" value="GTP pyrophosphokinase RelA"/>
    <property type="match status" value="1"/>
</dbReference>
<dbReference type="InterPro" id="IPR006674">
    <property type="entry name" value="HD_domain"/>
</dbReference>
<dbReference type="SMART" id="SM00954">
    <property type="entry name" value="RelA_SpoT"/>
    <property type="match status" value="1"/>
</dbReference>
<sequence>MGSESERPRPAGPGAVPHPTPNQTYSSAVPSGPSEDTETEGSTSATRTEASAAPERTPTAPVTSPVPSTSSTTPPGARPSGPSGAATAGSPAVGGAIISRRPRSRLARLTGRVANDYSPILEPLVRTLKVRQPKEDLDLIIRAFEVAEKAHAGQKRKSGDPYITHPVAVATILAELGMTGTTLAGALLHDTVEDTSYSLEQLRRDFGDEVAVLVDGVTKLDKVKFGDAAQAETVRKMVLAMADDVRVLVIKLADRLHNARTWRYVAPASSARKAKETLEIYAPLAHRLGMNTIKWELEDLSFAALYPKVYAEIVRLVGERTPEREKNLAVLRGQIEKDLKEARVRATVTGRPKHFYSIYQKMIVRGKDFDEIHDLTGVRVLVDSVRDCYGALGVLHAKWSPLPGRFKDYIAMPKLNMYQSLHTTVIGPGGKPVEIQLRTHEMHRRAEYGVAAHWKYKDQAAQGAPSSGDQTPGWLRSVMDWQKDTTDPNEFLESLRAEIDAAEVFVFTPKGEVMALPAGSTPVDFAYAVHTEVGHRTIGARVNGKLVPLNSELHHGDWVEIFTSKTEGAGPSQDWLGFVRSPRARNKIRHWFSKERREESIEKGKEQLTRQLRKMNLPLHQMMASDSLTEVAGQLNLPDISTLYASIGDANVSVQNVIEHLQKLHAVEEETEESLDTSAIPITRIAAPSRQSDSGVMVQGSGDVMAKLARCCTPVPPDEIIGFVTRGSGVSVHRTDCKNIDHLREEPDRIVEVSWAPTQSSVFLVEIQVEALDRKSLLSDVTRMLAEHHVNILSASVNTSRSRVAISKFVFEMGDPKYLSHVLSSVRRIDGVYDVYRTAGQSRPIAED</sequence>
<name>A0A3D9LC98_9MICC</name>
<dbReference type="AlphaFoldDB" id="A0A3D9LC98"/>
<comment type="catalytic activity">
    <reaction evidence="2">
        <text>GTP + ATP = guanosine 3'-diphosphate 5'-triphosphate + AMP</text>
        <dbReference type="Rhea" id="RHEA:22088"/>
        <dbReference type="ChEBI" id="CHEBI:30616"/>
        <dbReference type="ChEBI" id="CHEBI:37565"/>
        <dbReference type="ChEBI" id="CHEBI:142410"/>
        <dbReference type="ChEBI" id="CHEBI:456215"/>
        <dbReference type="EC" id="2.7.6.5"/>
    </reaction>
</comment>
<evidence type="ECO:0000259" key="5">
    <source>
        <dbReference type="PROSITE" id="PS51671"/>
    </source>
</evidence>
<dbReference type="SUPFAM" id="SSF55021">
    <property type="entry name" value="ACT-like"/>
    <property type="match status" value="1"/>
</dbReference>
<dbReference type="SUPFAM" id="SSF109604">
    <property type="entry name" value="HD-domain/PDEase-like"/>
    <property type="match status" value="1"/>
</dbReference>
<feature type="region of interest" description="Disordered" evidence="4">
    <location>
        <begin position="1"/>
        <end position="99"/>
    </location>
</feature>
<dbReference type="SMART" id="SM00471">
    <property type="entry name" value="HDc"/>
    <property type="match status" value="1"/>
</dbReference>
<dbReference type="PROSITE" id="PS51671">
    <property type="entry name" value="ACT"/>
    <property type="match status" value="1"/>
</dbReference>
<evidence type="ECO:0000256" key="1">
    <source>
        <dbReference type="ARBA" id="ARBA00004976"/>
    </source>
</evidence>
<dbReference type="Pfam" id="PF13328">
    <property type="entry name" value="HD_4"/>
    <property type="match status" value="1"/>
</dbReference>
<keyword evidence="8" id="KW-0808">Transferase</keyword>
<comment type="caution">
    <text evidence="8">The sequence shown here is derived from an EMBL/GenBank/DDBJ whole genome shotgun (WGS) entry which is preliminary data.</text>
</comment>
<protein>
    <submittedName>
        <fullName evidence="8">GTP pyrophosphokinase</fullName>
    </submittedName>
</protein>
<evidence type="ECO:0000259" key="6">
    <source>
        <dbReference type="PROSITE" id="PS51831"/>
    </source>
</evidence>
<dbReference type="UniPathway" id="UPA00908">
    <property type="reaction ID" value="UER00884"/>
</dbReference>
<dbReference type="Proteomes" id="UP000256727">
    <property type="component" value="Unassembled WGS sequence"/>
</dbReference>
<evidence type="ECO:0000259" key="7">
    <source>
        <dbReference type="PROSITE" id="PS51880"/>
    </source>
</evidence>
<organism evidence="8 9">
    <name type="scientific">Citricoccus muralis</name>
    <dbReference type="NCBI Taxonomy" id="169134"/>
    <lineage>
        <taxon>Bacteria</taxon>
        <taxon>Bacillati</taxon>
        <taxon>Actinomycetota</taxon>
        <taxon>Actinomycetes</taxon>
        <taxon>Micrococcales</taxon>
        <taxon>Micrococcaceae</taxon>
        <taxon>Citricoccus</taxon>
    </lineage>
</organism>
<dbReference type="Gene3D" id="3.30.460.10">
    <property type="entry name" value="Beta Polymerase, domain 2"/>
    <property type="match status" value="1"/>
</dbReference>
<dbReference type="InterPro" id="IPR003607">
    <property type="entry name" value="HD/PDEase_dom"/>
</dbReference>